<dbReference type="SMART" id="SM00737">
    <property type="entry name" value="ML"/>
    <property type="match status" value="1"/>
</dbReference>
<keyword evidence="6 8" id="KW-0732">Signal</keyword>
<comment type="subunit">
    <text evidence="3">Monomer.</text>
</comment>
<dbReference type="PANTHER" id="PTHR11306:SF0">
    <property type="entry name" value="PHOSPHATIDYLGLYCEROL_PHOSPHATIDYLINOSITOL TRANSFER PROTEIN"/>
    <property type="match status" value="1"/>
</dbReference>
<dbReference type="SUPFAM" id="SSF81296">
    <property type="entry name" value="E set domains"/>
    <property type="match status" value="1"/>
</dbReference>
<protein>
    <recommendedName>
        <fullName evidence="4">Phosphatidylglycerol/phosphatidylinositol transfer protein</fullName>
    </recommendedName>
</protein>
<dbReference type="AlphaFoldDB" id="A0AAD7JM33"/>
<evidence type="ECO:0000259" key="9">
    <source>
        <dbReference type="SMART" id="SM00737"/>
    </source>
</evidence>
<comment type="similarity">
    <text evidence="2">Belongs to the NPC2 family.</text>
</comment>
<dbReference type="EMBL" id="JARKIB010000021">
    <property type="protein sequence ID" value="KAJ7767799.1"/>
    <property type="molecule type" value="Genomic_DNA"/>
</dbReference>
<evidence type="ECO:0000256" key="6">
    <source>
        <dbReference type="ARBA" id="ARBA00022729"/>
    </source>
</evidence>
<evidence type="ECO:0000256" key="2">
    <source>
        <dbReference type="ARBA" id="ARBA00006370"/>
    </source>
</evidence>
<evidence type="ECO:0000256" key="8">
    <source>
        <dbReference type="SAM" id="SignalP"/>
    </source>
</evidence>
<keyword evidence="11" id="KW-1185">Reference proteome</keyword>
<evidence type="ECO:0000256" key="3">
    <source>
        <dbReference type="ARBA" id="ARBA00011245"/>
    </source>
</evidence>
<dbReference type="InterPro" id="IPR014756">
    <property type="entry name" value="Ig_E-set"/>
</dbReference>
<keyword evidence="5" id="KW-0813">Transport</keyword>
<feature type="chain" id="PRO_5041922050" description="Phosphatidylglycerol/phosphatidylinositol transfer protein" evidence="8">
    <location>
        <begin position="20"/>
        <end position="168"/>
    </location>
</feature>
<comment type="caution">
    <text evidence="10">The sequence shown here is derived from an EMBL/GenBank/DDBJ whole genome shotgun (WGS) entry which is preliminary data.</text>
</comment>
<feature type="domain" description="MD-2-related lipid-recognition" evidence="9">
    <location>
        <begin position="42"/>
        <end position="164"/>
    </location>
</feature>
<feature type="signal peptide" evidence="8">
    <location>
        <begin position="1"/>
        <end position="19"/>
    </location>
</feature>
<dbReference type="CDD" id="cd00917">
    <property type="entry name" value="PG-PI_TP"/>
    <property type="match status" value="1"/>
</dbReference>
<organism evidence="10 11">
    <name type="scientific">Mycena metata</name>
    <dbReference type="NCBI Taxonomy" id="1033252"/>
    <lineage>
        <taxon>Eukaryota</taxon>
        <taxon>Fungi</taxon>
        <taxon>Dikarya</taxon>
        <taxon>Basidiomycota</taxon>
        <taxon>Agaricomycotina</taxon>
        <taxon>Agaricomycetes</taxon>
        <taxon>Agaricomycetidae</taxon>
        <taxon>Agaricales</taxon>
        <taxon>Marasmiineae</taxon>
        <taxon>Mycenaceae</taxon>
        <taxon>Mycena</taxon>
    </lineage>
</organism>
<dbReference type="InterPro" id="IPR039670">
    <property type="entry name" value="NPC2-like"/>
</dbReference>
<evidence type="ECO:0000313" key="10">
    <source>
        <dbReference type="EMBL" id="KAJ7767799.1"/>
    </source>
</evidence>
<dbReference type="GO" id="GO:0032934">
    <property type="term" value="F:sterol binding"/>
    <property type="evidence" value="ECO:0007669"/>
    <property type="project" value="InterPro"/>
</dbReference>
<dbReference type="Proteomes" id="UP001215598">
    <property type="component" value="Unassembled WGS sequence"/>
</dbReference>
<comment type="function">
    <text evidence="1">Catalyzes the intermembrane transfer of phosphatidylglycerol and phosphatidylinositol.</text>
</comment>
<proteinExistence type="inferred from homology"/>
<name>A0AAD7JM33_9AGAR</name>
<accession>A0AAD7JM33</accession>
<dbReference type="Pfam" id="PF02221">
    <property type="entry name" value="E1_DerP2_DerF2"/>
    <property type="match status" value="1"/>
</dbReference>
<sequence>MRIAPTALLLLASLAHVRSSQQAFNKLLSTGDVGATAREWSWVNCGDPTDAILLHSIEVSPDPPVPGKDLTITVKGTVNEVIKEGAYADVVVKIGLVKLLQKRFDVCGEAKNANASITCPVEAGEHTVVQTVPLPREIPPAKFTVQVRGYTANEEGMLCVDLKASFMP</sequence>
<dbReference type="GO" id="GO:0032366">
    <property type="term" value="P:intracellular sterol transport"/>
    <property type="evidence" value="ECO:0007669"/>
    <property type="project" value="InterPro"/>
</dbReference>
<evidence type="ECO:0000313" key="11">
    <source>
        <dbReference type="Proteomes" id="UP001215598"/>
    </source>
</evidence>
<evidence type="ECO:0000256" key="4">
    <source>
        <dbReference type="ARBA" id="ARBA00016056"/>
    </source>
</evidence>
<dbReference type="InterPro" id="IPR003172">
    <property type="entry name" value="ML_dom"/>
</dbReference>
<keyword evidence="7" id="KW-0445">Lipid transport</keyword>
<reference evidence="10" key="1">
    <citation type="submission" date="2023-03" db="EMBL/GenBank/DDBJ databases">
        <title>Massive genome expansion in bonnet fungi (Mycena s.s.) driven by repeated elements and novel gene families across ecological guilds.</title>
        <authorList>
            <consortium name="Lawrence Berkeley National Laboratory"/>
            <person name="Harder C.B."/>
            <person name="Miyauchi S."/>
            <person name="Viragh M."/>
            <person name="Kuo A."/>
            <person name="Thoen E."/>
            <person name="Andreopoulos B."/>
            <person name="Lu D."/>
            <person name="Skrede I."/>
            <person name="Drula E."/>
            <person name="Henrissat B."/>
            <person name="Morin E."/>
            <person name="Kohler A."/>
            <person name="Barry K."/>
            <person name="LaButti K."/>
            <person name="Morin E."/>
            <person name="Salamov A."/>
            <person name="Lipzen A."/>
            <person name="Mereny Z."/>
            <person name="Hegedus B."/>
            <person name="Baldrian P."/>
            <person name="Stursova M."/>
            <person name="Weitz H."/>
            <person name="Taylor A."/>
            <person name="Grigoriev I.V."/>
            <person name="Nagy L.G."/>
            <person name="Martin F."/>
            <person name="Kauserud H."/>
        </authorList>
    </citation>
    <scope>NUCLEOTIDE SEQUENCE</scope>
    <source>
        <strain evidence="10">CBHHK182m</strain>
    </source>
</reference>
<dbReference type="InterPro" id="IPR033917">
    <property type="entry name" value="ML_PG-PI_TP"/>
</dbReference>
<dbReference type="PANTHER" id="PTHR11306">
    <property type="entry name" value="NIEMANN PICK TYPE C2 PROTEIN NPC2-RELATED"/>
    <property type="match status" value="1"/>
</dbReference>
<evidence type="ECO:0000256" key="1">
    <source>
        <dbReference type="ARBA" id="ARBA00002053"/>
    </source>
</evidence>
<evidence type="ECO:0000256" key="5">
    <source>
        <dbReference type="ARBA" id="ARBA00022448"/>
    </source>
</evidence>
<gene>
    <name evidence="10" type="ORF">B0H16DRAFT_1787410</name>
</gene>
<evidence type="ECO:0000256" key="7">
    <source>
        <dbReference type="ARBA" id="ARBA00023055"/>
    </source>
</evidence>
<dbReference type="Gene3D" id="2.60.40.770">
    <property type="match status" value="1"/>
</dbReference>